<dbReference type="AlphaFoldDB" id="A0A6L2KAE7"/>
<sequence>MAEMKRLADLKAEQEKTEQRLKALSNKELKDQAAQLAAYEAKMAKMLEEYNHYITFREPSSSLGVMASRGLVIKEPESWIFFYNGNFDLVLQREEEFNLATTTQLIKTQSAIQRCTSEA</sequence>
<reference evidence="2" key="1">
    <citation type="journal article" date="2019" name="Sci. Rep.">
        <title>Draft genome of Tanacetum cinerariifolium, the natural source of mosquito coil.</title>
        <authorList>
            <person name="Yamashiro T."/>
            <person name="Shiraishi A."/>
            <person name="Satake H."/>
            <person name="Nakayama K."/>
        </authorList>
    </citation>
    <scope>NUCLEOTIDE SEQUENCE</scope>
</reference>
<comment type="caution">
    <text evidence="2">The sequence shown here is derived from an EMBL/GenBank/DDBJ whole genome shotgun (WGS) entry which is preliminary data.</text>
</comment>
<evidence type="ECO:0000313" key="2">
    <source>
        <dbReference type="EMBL" id="GEU45717.1"/>
    </source>
</evidence>
<proteinExistence type="predicted"/>
<keyword evidence="1" id="KW-0175">Coiled coil</keyword>
<gene>
    <name evidence="2" type="ORF">Tci_017695</name>
</gene>
<dbReference type="EMBL" id="BKCJ010002024">
    <property type="protein sequence ID" value="GEU45717.1"/>
    <property type="molecule type" value="Genomic_DNA"/>
</dbReference>
<name>A0A6L2KAE7_TANCI</name>
<evidence type="ECO:0000256" key="1">
    <source>
        <dbReference type="SAM" id="Coils"/>
    </source>
</evidence>
<accession>A0A6L2KAE7</accession>
<protein>
    <submittedName>
        <fullName evidence="2">Uncharacterized protein</fullName>
    </submittedName>
</protein>
<organism evidence="2">
    <name type="scientific">Tanacetum cinerariifolium</name>
    <name type="common">Dalmatian daisy</name>
    <name type="synonym">Chrysanthemum cinerariifolium</name>
    <dbReference type="NCBI Taxonomy" id="118510"/>
    <lineage>
        <taxon>Eukaryota</taxon>
        <taxon>Viridiplantae</taxon>
        <taxon>Streptophyta</taxon>
        <taxon>Embryophyta</taxon>
        <taxon>Tracheophyta</taxon>
        <taxon>Spermatophyta</taxon>
        <taxon>Magnoliopsida</taxon>
        <taxon>eudicotyledons</taxon>
        <taxon>Gunneridae</taxon>
        <taxon>Pentapetalae</taxon>
        <taxon>asterids</taxon>
        <taxon>campanulids</taxon>
        <taxon>Asterales</taxon>
        <taxon>Asteraceae</taxon>
        <taxon>Asteroideae</taxon>
        <taxon>Anthemideae</taxon>
        <taxon>Anthemidinae</taxon>
        <taxon>Tanacetum</taxon>
    </lineage>
</organism>
<feature type="coiled-coil region" evidence="1">
    <location>
        <begin position="7"/>
        <end position="49"/>
    </location>
</feature>